<name>A0ABT6UP94_9GAMM</name>
<proteinExistence type="predicted"/>
<reference evidence="1 2" key="1">
    <citation type="submission" date="2023-04" db="EMBL/GenBank/DDBJ databases">
        <authorList>
            <person name="Otstavnykh N."/>
            <person name="Seitkalieva A."/>
            <person name="Bystritskaya E."/>
        </authorList>
    </citation>
    <scope>NUCLEOTIDE SEQUENCE [LARGE SCALE GENOMIC DNA]</scope>
    <source>
        <strain evidence="1 2">NRIC 0815</strain>
    </source>
</reference>
<evidence type="ECO:0000313" key="2">
    <source>
        <dbReference type="Proteomes" id="UP001229025"/>
    </source>
</evidence>
<organism evidence="1 2">
    <name type="scientific">Cobetia amphilecti</name>
    <dbReference type="NCBI Taxonomy" id="1055104"/>
    <lineage>
        <taxon>Bacteria</taxon>
        <taxon>Pseudomonadati</taxon>
        <taxon>Pseudomonadota</taxon>
        <taxon>Gammaproteobacteria</taxon>
        <taxon>Oceanospirillales</taxon>
        <taxon>Halomonadaceae</taxon>
        <taxon>Cobetia</taxon>
    </lineage>
</organism>
<gene>
    <name evidence="1" type="ORF">QLT01_09195</name>
</gene>
<reference evidence="2" key="2">
    <citation type="submission" date="2023-07" db="EMBL/GenBank/DDBJ databases">
        <title>Genome-based characterization of strain KMM 296 and proposal for reclassification of Cobetia litoralis and Cobetia pacifica, and emended description of the species Cobetia amphilecti and Cobetia marina.</title>
        <authorList>
            <person name="Balabanova L."/>
            <person name="Nedashkovskaya O."/>
        </authorList>
    </citation>
    <scope>NUCLEOTIDE SEQUENCE [LARGE SCALE GENOMIC DNA]</scope>
    <source>
        <strain evidence="2">NRIC 0815</strain>
    </source>
</reference>
<sequence>MWQRDTLTLSARKRGFHLISDEVEQALAEMPPISVGLLHV</sequence>
<protein>
    <submittedName>
        <fullName evidence="1">Uncharacterized protein</fullName>
    </submittedName>
</protein>
<dbReference type="EMBL" id="JASCSA010000006">
    <property type="protein sequence ID" value="MDI5884528.1"/>
    <property type="molecule type" value="Genomic_DNA"/>
</dbReference>
<comment type="caution">
    <text evidence="1">The sequence shown here is derived from an EMBL/GenBank/DDBJ whole genome shotgun (WGS) entry which is preliminary data.</text>
</comment>
<evidence type="ECO:0000313" key="1">
    <source>
        <dbReference type="EMBL" id="MDI5884528.1"/>
    </source>
</evidence>
<keyword evidence="2" id="KW-1185">Reference proteome</keyword>
<dbReference type="Proteomes" id="UP001229025">
    <property type="component" value="Unassembled WGS sequence"/>
</dbReference>
<dbReference type="RefSeq" id="WP_284726798.1">
    <property type="nucleotide sequence ID" value="NZ_JASCSA010000006.1"/>
</dbReference>
<accession>A0ABT6UP94</accession>